<protein>
    <submittedName>
        <fullName evidence="1">Uncharacterized protein</fullName>
    </submittedName>
</protein>
<evidence type="ECO:0000313" key="1">
    <source>
        <dbReference type="EMBL" id="RXH94911.1"/>
    </source>
</evidence>
<comment type="caution">
    <text evidence="1">The sequence shown here is derived from an EMBL/GenBank/DDBJ whole genome shotgun (WGS) entry which is preliminary data.</text>
</comment>
<accession>A0A498JNK0</accession>
<reference evidence="1 2" key="1">
    <citation type="submission" date="2018-10" db="EMBL/GenBank/DDBJ databases">
        <title>A high-quality apple genome assembly.</title>
        <authorList>
            <person name="Hu J."/>
        </authorList>
    </citation>
    <scope>NUCLEOTIDE SEQUENCE [LARGE SCALE GENOMIC DNA]</scope>
    <source>
        <strain evidence="2">cv. HFTH1</strain>
        <tissue evidence="1">Young leaf</tissue>
    </source>
</reference>
<dbReference type="EMBL" id="RDQH01000333">
    <property type="protein sequence ID" value="RXH94911.1"/>
    <property type="molecule type" value="Genomic_DNA"/>
</dbReference>
<name>A0A498JNK0_MALDO</name>
<dbReference type="AlphaFoldDB" id="A0A498JNK0"/>
<dbReference type="Proteomes" id="UP000290289">
    <property type="component" value="Chromosome 7"/>
</dbReference>
<proteinExistence type="predicted"/>
<keyword evidence="2" id="KW-1185">Reference proteome</keyword>
<gene>
    <name evidence="1" type="ORF">DVH24_024595</name>
</gene>
<organism evidence="1 2">
    <name type="scientific">Malus domestica</name>
    <name type="common">Apple</name>
    <name type="synonym">Pyrus malus</name>
    <dbReference type="NCBI Taxonomy" id="3750"/>
    <lineage>
        <taxon>Eukaryota</taxon>
        <taxon>Viridiplantae</taxon>
        <taxon>Streptophyta</taxon>
        <taxon>Embryophyta</taxon>
        <taxon>Tracheophyta</taxon>
        <taxon>Spermatophyta</taxon>
        <taxon>Magnoliopsida</taxon>
        <taxon>eudicotyledons</taxon>
        <taxon>Gunneridae</taxon>
        <taxon>Pentapetalae</taxon>
        <taxon>rosids</taxon>
        <taxon>fabids</taxon>
        <taxon>Rosales</taxon>
        <taxon>Rosaceae</taxon>
        <taxon>Amygdaloideae</taxon>
        <taxon>Maleae</taxon>
        <taxon>Malus</taxon>
    </lineage>
</organism>
<evidence type="ECO:0000313" key="2">
    <source>
        <dbReference type="Proteomes" id="UP000290289"/>
    </source>
</evidence>
<sequence>MASSVHPTLAQLMRLGEAESYLSWRENPASAALVLFTMVDRTAGVRELVNHERSIWYCLIKSSKAVLTVSVRFPASSGRHWRHQQTKGELNHSRLKAIMRRIELQSSMTRS</sequence>